<proteinExistence type="inferred from homology"/>
<protein>
    <submittedName>
        <fullName evidence="9">Protein lplB</fullName>
    </submittedName>
</protein>
<comment type="caution">
    <text evidence="9">The sequence shown here is derived from an EMBL/GenBank/DDBJ whole genome shotgun (WGS) entry which is preliminary data.</text>
</comment>
<organism evidence="9 10">
    <name type="scientific">Paenibacillus flagellatus</name>
    <dbReference type="NCBI Taxonomy" id="2211139"/>
    <lineage>
        <taxon>Bacteria</taxon>
        <taxon>Bacillati</taxon>
        <taxon>Bacillota</taxon>
        <taxon>Bacilli</taxon>
        <taxon>Bacillales</taxon>
        <taxon>Paenibacillaceae</taxon>
        <taxon>Paenibacillus</taxon>
    </lineage>
</organism>
<evidence type="ECO:0000256" key="3">
    <source>
        <dbReference type="ARBA" id="ARBA00022475"/>
    </source>
</evidence>
<evidence type="ECO:0000256" key="4">
    <source>
        <dbReference type="ARBA" id="ARBA00022692"/>
    </source>
</evidence>
<keyword evidence="4 7" id="KW-0812">Transmembrane</keyword>
<dbReference type="RefSeq" id="WP_110842700.1">
    <property type="nucleotide sequence ID" value="NZ_QJVJ01000012.1"/>
</dbReference>
<dbReference type="SUPFAM" id="SSF161098">
    <property type="entry name" value="MetI-like"/>
    <property type="match status" value="1"/>
</dbReference>
<dbReference type="Proteomes" id="UP000247476">
    <property type="component" value="Unassembled WGS sequence"/>
</dbReference>
<keyword evidence="10" id="KW-1185">Reference proteome</keyword>
<keyword evidence="5 7" id="KW-1133">Transmembrane helix</keyword>
<evidence type="ECO:0000256" key="7">
    <source>
        <dbReference type="RuleBase" id="RU363032"/>
    </source>
</evidence>
<dbReference type="InterPro" id="IPR000515">
    <property type="entry name" value="MetI-like"/>
</dbReference>
<dbReference type="PANTHER" id="PTHR43227">
    <property type="entry name" value="BLL4140 PROTEIN"/>
    <property type="match status" value="1"/>
</dbReference>
<reference evidence="9 10" key="1">
    <citation type="submission" date="2018-05" db="EMBL/GenBank/DDBJ databases">
        <title>Paenibacillus flagellatus sp. nov., isolated from selenium mineral soil.</title>
        <authorList>
            <person name="Dai X."/>
        </authorList>
    </citation>
    <scope>NUCLEOTIDE SEQUENCE [LARGE SCALE GENOMIC DNA]</scope>
    <source>
        <strain evidence="9 10">DXL2</strain>
    </source>
</reference>
<feature type="transmembrane region" description="Helical" evidence="7">
    <location>
        <begin position="100"/>
        <end position="120"/>
    </location>
</feature>
<dbReference type="OrthoDB" id="9785836at2"/>
<feature type="domain" description="ABC transmembrane type-1" evidence="8">
    <location>
        <begin position="92"/>
        <end position="307"/>
    </location>
</feature>
<evidence type="ECO:0000256" key="2">
    <source>
        <dbReference type="ARBA" id="ARBA00022448"/>
    </source>
</evidence>
<keyword evidence="3" id="KW-1003">Cell membrane</keyword>
<keyword evidence="2 7" id="KW-0813">Transport</keyword>
<evidence type="ECO:0000259" key="8">
    <source>
        <dbReference type="PROSITE" id="PS50928"/>
    </source>
</evidence>
<feature type="transmembrane region" description="Helical" evidence="7">
    <location>
        <begin position="33"/>
        <end position="50"/>
    </location>
</feature>
<comment type="similarity">
    <text evidence="7">Belongs to the binding-protein-dependent transport system permease family.</text>
</comment>
<dbReference type="InterPro" id="IPR050809">
    <property type="entry name" value="UgpAE/MalFG_permease"/>
</dbReference>
<accession>A0A2V5JXK5</accession>
<dbReference type="PROSITE" id="PS50928">
    <property type="entry name" value="ABC_TM1"/>
    <property type="match status" value="1"/>
</dbReference>
<evidence type="ECO:0000256" key="5">
    <source>
        <dbReference type="ARBA" id="ARBA00022989"/>
    </source>
</evidence>
<comment type="subcellular location">
    <subcellularLocation>
        <location evidence="1 7">Cell membrane</location>
        <topology evidence="1 7">Multi-pass membrane protein</topology>
    </subcellularLocation>
</comment>
<dbReference type="AlphaFoldDB" id="A0A2V5JXK5"/>
<evidence type="ECO:0000313" key="9">
    <source>
        <dbReference type="EMBL" id="PYI51579.1"/>
    </source>
</evidence>
<dbReference type="InterPro" id="IPR035906">
    <property type="entry name" value="MetI-like_sf"/>
</dbReference>
<name>A0A2V5JXK5_9BACL</name>
<evidence type="ECO:0000256" key="6">
    <source>
        <dbReference type="ARBA" id="ARBA00023136"/>
    </source>
</evidence>
<feature type="transmembrane region" description="Helical" evidence="7">
    <location>
        <begin position="132"/>
        <end position="152"/>
    </location>
</feature>
<dbReference type="Gene3D" id="1.10.3720.10">
    <property type="entry name" value="MetI-like"/>
    <property type="match status" value="1"/>
</dbReference>
<evidence type="ECO:0000256" key="1">
    <source>
        <dbReference type="ARBA" id="ARBA00004651"/>
    </source>
</evidence>
<gene>
    <name evidence="9" type="ORF">DLM86_24515</name>
</gene>
<dbReference type="PANTHER" id="PTHR43227:SF11">
    <property type="entry name" value="BLL4140 PROTEIN"/>
    <property type="match status" value="1"/>
</dbReference>
<dbReference type="Pfam" id="PF00528">
    <property type="entry name" value="BPD_transp_1"/>
    <property type="match status" value="1"/>
</dbReference>
<dbReference type="EMBL" id="QJVJ01000012">
    <property type="protein sequence ID" value="PYI51579.1"/>
    <property type="molecule type" value="Genomic_DNA"/>
</dbReference>
<dbReference type="GO" id="GO:0005886">
    <property type="term" value="C:plasma membrane"/>
    <property type="evidence" value="ECO:0007669"/>
    <property type="project" value="UniProtKB-SubCell"/>
</dbReference>
<feature type="transmembrane region" description="Helical" evidence="7">
    <location>
        <begin position="258"/>
        <end position="277"/>
    </location>
</feature>
<dbReference type="GO" id="GO:0055085">
    <property type="term" value="P:transmembrane transport"/>
    <property type="evidence" value="ECO:0007669"/>
    <property type="project" value="InterPro"/>
</dbReference>
<keyword evidence="6 7" id="KW-0472">Membrane</keyword>
<dbReference type="CDD" id="cd06261">
    <property type="entry name" value="TM_PBP2"/>
    <property type="match status" value="1"/>
</dbReference>
<feature type="transmembrane region" description="Helical" evidence="7">
    <location>
        <begin position="226"/>
        <end position="246"/>
    </location>
</feature>
<sequence>MEMASKPAAAKSKPARTVRGGETWRKMRKDWDLYALLLPGLAFLLVFKYTPMYGLLISFQDFSIFRGISGSPWVGLKHFERLVHTEQFIDVLTNTILISVYKLVFLFPLPIVIAVLLNELRRMAFKRIVQSVIYLPHFISWVIVSGLFINLLSVNGGLVNTVIERMGGEPIAFFLDENVFRSVLVGTEGWKEVGWGTIVYLAAIASIDPQLYEAARMDGANRFRQIVHVTVPGIASTIVLMLILRLGNMLEAGTEQVLVMYNPVVYNVADVIGSYVYRVGLGASDYSFSTAVGLFESVVAFALIVTGNWFCKTYLGRSIW</sequence>
<feature type="transmembrane region" description="Helical" evidence="7">
    <location>
        <begin position="289"/>
        <end position="311"/>
    </location>
</feature>
<evidence type="ECO:0000313" key="10">
    <source>
        <dbReference type="Proteomes" id="UP000247476"/>
    </source>
</evidence>